<proteinExistence type="predicted"/>
<reference evidence="2 3" key="1">
    <citation type="submission" date="2018-06" db="EMBL/GenBank/DDBJ databases">
        <authorList>
            <person name="Strepis N."/>
        </authorList>
    </citation>
    <scope>NUCLEOTIDE SEQUENCE [LARGE SCALE GENOMIC DNA]</scope>
    <source>
        <strain evidence="2">LUCI</strain>
    </source>
</reference>
<evidence type="ECO:0000313" key="3">
    <source>
        <dbReference type="Proteomes" id="UP000277811"/>
    </source>
</evidence>
<sequence length="173" mass="19434">MSDAIPGRQDNYREFYRQQLERHFGSDRKRINHALKVLAYAEKIMCGENVSADLRKVITITALLHDVGIKPAEEKYHSSAGNYQEIEGPPVARQIMRQAGEPDPVMERVAYIIGGHHTPSKNDGLDFQIILEADLLVNIEEEQLDQLPGLAAIIAKNFKTAAGTRLATEQYLH</sequence>
<dbReference type="RefSeq" id="WP_122627972.1">
    <property type="nucleotide sequence ID" value="NZ_UPPP01000070.1"/>
</dbReference>
<evidence type="ECO:0000259" key="1">
    <source>
        <dbReference type="Pfam" id="PF01966"/>
    </source>
</evidence>
<dbReference type="InterPro" id="IPR006674">
    <property type="entry name" value="HD_domain"/>
</dbReference>
<protein>
    <recommendedName>
        <fullName evidence="1">HD domain-containing protein</fullName>
    </recommendedName>
</protein>
<dbReference type="AlphaFoldDB" id="A0A498RCY6"/>
<dbReference type="OrthoDB" id="155250at2"/>
<accession>A0A498RCY6</accession>
<dbReference type="Proteomes" id="UP000277811">
    <property type="component" value="Unassembled WGS sequence"/>
</dbReference>
<evidence type="ECO:0000313" key="2">
    <source>
        <dbReference type="EMBL" id="VBB07028.1"/>
    </source>
</evidence>
<dbReference type="Pfam" id="PF01966">
    <property type="entry name" value="HD"/>
    <property type="match status" value="1"/>
</dbReference>
<dbReference type="SUPFAM" id="SSF109604">
    <property type="entry name" value="HD-domain/PDEase-like"/>
    <property type="match status" value="1"/>
</dbReference>
<organism evidence="2 3">
    <name type="scientific">Lucifera butyrica</name>
    <dbReference type="NCBI Taxonomy" id="1351585"/>
    <lineage>
        <taxon>Bacteria</taxon>
        <taxon>Bacillati</taxon>
        <taxon>Bacillota</taxon>
        <taxon>Negativicutes</taxon>
        <taxon>Veillonellales</taxon>
        <taxon>Veillonellaceae</taxon>
        <taxon>Lucifera</taxon>
    </lineage>
</organism>
<gene>
    <name evidence="2" type="ORF">LUCI_2272</name>
</gene>
<feature type="domain" description="HD" evidence="1">
    <location>
        <begin position="30"/>
        <end position="123"/>
    </location>
</feature>
<keyword evidence="3" id="KW-1185">Reference proteome</keyword>
<name>A0A498RCY6_9FIRM</name>
<dbReference type="EMBL" id="UPPP01000070">
    <property type="protein sequence ID" value="VBB07028.1"/>
    <property type="molecule type" value="Genomic_DNA"/>
</dbReference>
<dbReference type="Gene3D" id="1.10.3210.10">
    <property type="entry name" value="Hypothetical protein af1432"/>
    <property type="match status" value="1"/>
</dbReference>